<feature type="transmembrane region" description="Helical" evidence="10">
    <location>
        <begin position="294"/>
        <end position="316"/>
    </location>
</feature>
<dbReference type="InterPro" id="IPR000276">
    <property type="entry name" value="GPCR_Rhodpsn"/>
</dbReference>
<dbReference type="OrthoDB" id="9046662at2759"/>
<feature type="domain" description="G-protein coupled receptors family 1 profile" evidence="11">
    <location>
        <begin position="1"/>
        <end position="152"/>
    </location>
</feature>
<dbReference type="InterPro" id="IPR017452">
    <property type="entry name" value="GPCR_Rhodpsn_7TM"/>
</dbReference>
<dbReference type="PANTHER" id="PTHR24235:SF12">
    <property type="entry name" value="G-PROTEIN COUPLED RECEPTORS FAMILY 1 PROFILE DOMAIN-CONTAINING PROTEIN"/>
    <property type="match status" value="1"/>
</dbReference>
<evidence type="ECO:0000313" key="12">
    <source>
        <dbReference type="EMBL" id="CAD7277044.1"/>
    </source>
</evidence>
<evidence type="ECO:0000256" key="6">
    <source>
        <dbReference type="ARBA" id="ARBA00023136"/>
    </source>
</evidence>
<dbReference type="EMBL" id="OA882816">
    <property type="protein sequence ID" value="CAD7277044.1"/>
    <property type="molecule type" value="Genomic_DNA"/>
</dbReference>
<feature type="compositionally biased region" description="Basic and acidic residues" evidence="9">
    <location>
        <begin position="358"/>
        <end position="367"/>
    </location>
</feature>
<dbReference type="InterPro" id="IPR000611">
    <property type="entry name" value="NPY_rcpt"/>
</dbReference>
<comment type="subcellular location">
    <subcellularLocation>
        <location evidence="1">Membrane</location>
        <topology evidence="1">Multi-pass membrane protein</topology>
    </subcellularLocation>
</comment>
<feature type="transmembrane region" description="Helical" evidence="10">
    <location>
        <begin position="256"/>
        <end position="274"/>
    </location>
</feature>
<dbReference type="SUPFAM" id="SSF81321">
    <property type="entry name" value="Family A G protein-coupled receptor-like"/>
    <property type="match status" value="2"/>
</dbReference>
<dbReference type="Gene3D" id="1.20.1070.10">
    <property type="entry name" value="Rhodopsin 7-helix transmembrane proteins"/>
    <property type="match status" value="2"/>
</dbReference>
<evidence type="ECO:0000313" key="13">
    <source>
        <dbReference type="Proteomes" id="UP000678499"/>
    </source>
</evidence>
<dbReference type="AlphaFoldDB" id="A0A7R9BM52"/>
<evidence type="ECO:0000256" key="10">
    <source>
        <dbReference type="SAM" id="Phobius"/>
    </source>
</evidence>
<keyword evidence="6 10" id="KW-0472">Membrane</keyword>
<protein>
    <recommendedName>
        <fullName evidence="11">G-protein coupled receptors family 1 profile domain-containing protein</fullName>
    </recommendedName>
</protein>
<proteinExistence type="inferred from homology"/>
<evidence type="ECO:0000256" key="4">
    <source>
        <dbReference type="ARBA" id="ARBA00022989"/>
    </source>
</evidence>
<dbReference type="PROSITE" id="PS50262">
    <property type="entry name" value="G_PROTEIN_RECEP_F1_2"/>
    <property type="match status" value="2"/>
</dbReference>
<dbReference type="PANTHER" id="PTHR24235">
    <property type="entry name" value="NEUROPEPTIDE Y RECEPTOR"/>
    <property type="match status" value="1"/>
</dbReference>
<feature type="domain" description="G-protein coupled receptors family 1 profile" evidence="11">
    <location>
        <begin position="217"/>
        <end position="313"/>
    </location>
</feature>
<evidence type="ECO:0000256" key="8">
    <source>
        <dbReference type="ARBA" id="ARBA00023224"/>
    </source>
</evidence>
<evidence type="ECO:0000256" key="1">
    <source>
        <dbReference type="ARBA" id="ARBA00004141"/>
    </source>
</evidence>
<evidence type="ECO:0000256" key="9">
    <source>
        <dbReference type="SAM" id="MobiDB-lite"/>
    </source>
</evidence>
<dbReference type="PRINTS" id="PR01012">
    <property type="entry name" value="NRPEPTIDEYR"/>
</dbReference>
<dbReference type="Proteomes" id="UP000678499">
    <property type="component" value="Unassembled WGS sequence"/>
</dbReference>
<keyword evidence="13" id="KW-1185">Reference proteome</keyword>
<keyword evidence="5" id="KW-0297">G-protein coupled receptor</keyword>
<accession>A0A7R9BM52</accession>
<dbReference type="PRINTS" id="PR00237">
    <property type="entry name" value="GPCRRHODOPSN"/>
</dbReference>
<evidence type="ECO:0000256" key="7">
    <source>
        <dbReference type="ARBA" id="ARBA00023170"/>
    </source>
</evidence>
<feature type="transmembrane region" description="Helical" evidence="10">
    <location>
        <begin position="95"/>
        <end position="113"/>
    </location>
</feature>
<keyword evidence="4 10" id="KW-1133">Transmembrane helix</keyword>
<keyword evidence="8" id="KW-0807">Transducer</keyword>
<evidence type="ECO:0000256" key="2">
    <source>
        <dbReference type="ARBA" id="ARBA00010663"/>
    </source>
</evidence>
<organism evidence="12">
    <name type="scientific">Notodromas monacha</name>
    <dbReference type="NCBI Taxonomy" id="399045"/>
    <lineage>
        <taxon>Eukaryota</taxon>
        <taxon>Metazoa</taxon>
        <taxon>Ecdysozoa</taxon>
        <taxon>Arthropoda</taxon>
        <taxon>Crustacea</taxon>
        <taxon>Oligostraca</taxon>
        <taxon>Ostracoda</taxon>
        <taxon>Podocopa</taxon>
        <taxon>Podocopida</taxon>
        <taxon>Cypridocopina</taxon>
        <taxon>Cypridoidea</taxon>
        <taxon>Cyprididae</taxon>
        <taxon>Notodromas</taxon>
    </lineage>
</organism>
<feature type="region of interest" description="Disordered" evidence="9">
    <location>
        <begin position="334"/>
        <end position="367"/>
    </location>
</feature>
<dbReference type="GO" id="GO:0016020">
    <property type="term" value="C:membrane"/>
    <property type="evidence" value="ECO:0007669"/>
    <property type="project" value="UniProtKB-SubCell"/>
</dbReference>
<evidence type="ECO:0000256" key="5">
    <source>
        <dbReference type="ARBA" id="ARBA00023040"/>
    </source>
</evidence>
<keyword evidence="7" id="KW-0675">Receptor</keyword>
<dbReference type="Pfam" id="PF00001">
    <property type="entry name" value="7tm_1"/>
    <property type="match status" value="2"/>
</dbReference>
<reference evidence="12" key="1">
    <citation type="submission" date="2020-11" db="EMBL/GenBank/DDBJ databases">
        <authorList>
            <person name="Tran Van P."/>
        </authorList>
    </citation>
    <scope>NUCLEOTIDE SEQUENCE</scope>
</reference>
<feature type="transmembrane region" description="Helical" evidence="10">
    <location>
        <begin position="36"/>
        <end position="57"/>
    </location>
</feature>
<gene>
    <name evidence="12" type="ORF">NMOB1V02_LOCUS4786</name>
</gene>
<feature type="compositionally biased region" description="Basic and acidic residues" evidence="9">
    <location>
        <begin position="337"/>
        <end position="347"/>
    </location>
</feature>
<sequence length="367" mass="42760">MISFSRRLHVFDVKLPELDTIPLCMEQWSHPLGGRYYSAASMIFIYIIPITTVSLAYKKICVKLRNRLGTKIMNKTSSTRKAQMEDQKISRTNKLLASMALAFCISWLPLNVVNILDDFDVIKYPNRATKFTIFALCHMTGMISACINPILYGYLNENFRKEFHEMYVSCRGSSMPRRDKSMDSKRSTWMRETTNNMEKDGNEESWNSTQSVMSRRVAFSVAKYVLCRNTMRVSEIIFFLLQQQMEDQKISRTNKLLASMALAFCISWLPLNVVNILDDFDVIKYPNRATKFTIFALCHMTGMISACINPILYGYLNENFRKEFHEMYVSCRGSSMPRRDKSMDSKRSTWMRETTNNMEKDGNEESW</sequence>
<keyword evidence="3 10" id="KW-0812">Transmembrane</keyword>
<dbReference type="EMBL" id="CAJPEX010000779">
    <property type="protein sequence ID" value="CAG0917196.1"/>
    <property type="molecule type" value="Genomic_DNA"/>
</dbReference>
<name>A0A7R9BM52_9CRUS</name>
<dbReference type="GO" id="GO:0004983">
    <property type="term" value="F:neuropeptide Y receptor activity"/>
    <property type="evidence" value="ECO:0007669"/>
    <property type="project" value="InterPro"/>
</dbReference>
<comment type="similarity">
    <text evidence="2">Belongs to the G-protein coupled receptor 1 family.</text>
</comment>
<evidence type="ECO:0000256" key="3">
    <source>
        <dbReference type="ARBA" id="ARBA00022692"/>
    </source>
</evidence>
<feature type="transmembrane region" description="Helical" evidence="10">
    <location>
        <begin position="133"/>
        <end position="155"/>
    </location>
</feature>
<evidence type="ECO:0000259" key="11">
    <source>
        <dbReference type="PROSITE" id="PS50262"/>
    </source>
</evidence>